<name>A0A0C1QVP0_9CLOT</name>
<evidence type="ECO:0000313" key="2">
    <source>
        <dbReference type="Proteomes" id="UP000031366"/>
    </source>
</evidence>
<dbReference type="PANTHER" id="PTHR47197">
    <property type="entry name" value="PROTEIN NIRF"/>
    <property type="match status" value="1"/>
</dbReference>
<dbReference type="Gene3D" id="2.130.10.10">
    <property type="entry name" value="YVTN repeat-like/Quinoprotein amine dehydrogenase"/>
    <property type="match status" value="1"/>
</dbReference>
<comment type="caution">
    <text evidence="1">The sequence shown here is derived from an EMBL/GenBank/DDBJ whole genome shotgun (WGS) entry which is preliminary data.</text>
</comment>
<evidence type="ECO:0000313" key="1">
    <source>
        <dbReference type="EMBL" id="KIE45032.1"/>
    </source>
</evidence>
<dbReference type="EMBL" id="AYSO01000020">
    <property type="protein sequence ID" value="KIE45032.1"/>
    <property type="molecule type" value="Genomic_DNA"/>
</dbReference>
<dbReference type="STRING" id="29341.RSJ17_07830"/>
<dbReference type="InterPro" id="IPR015943">
    <property type="entry name" value="WD40/YVTN_repeat-like_dom_sf"/>
</dbReference>
<proteinExistence type="predicted"/>
<reference evidence="1 2" key="1">
    <citation type="journal article" date="2015" name="Infect. Genet. Evol.">
        <title>Genomic sequences of six botulinum neurotoxin-producing strains representing three clostridial species illustrate the mobility and diversity of botulinum neurotoxin genes.</title>
        <authorList>
            <person name="Smith T.J."/>
            <person name="Hill K.K."/>
            <person name="Xie G."/>
            <person name="Foley B.T."/>
            <person name="Williamson C.H."/>
            <person name="Foster J.T."/>
            <person name="Johnson S.L."/>
            <person name="Chertkov O."/>
            <person name="Teshima H."/>
            <person name="Gibbons H.S."/>
            <person name="Johnsky L.A."/>
            <person name="Karavis M.A."/>
            <person name="Smith L.A."/>
        </authorList>
    </citation>
    <scope>NUCLEOTIDE SEQUENCE [LARGE SCALE GENOMIC DNA]</scope>
    <source>
        <strain evidence="1 2">CDC 2741</strain>
    </source>
</reference>
<dbReference type="InterPro" id="IPR051200">
    <property type="entry name" value="Host-pathogen_enzymatic-act"/>
</dbReference>
<dbReference type="Proteomes" id="UP000031366">
    <property type="component" value="Unassembled WGS sequence"/>
</dbReference>
<dbReference type="InterPro" id="IPR011048">
    <property type="entry name" value="Haem_d1_sf"/>
</dbReference>
<dbReference type="RefSeq" id="WP_039637215.1">
    <property type="nucleotide sequence ID" value="NZ_AYSO01000020.1"/>
</dbReference>
<gene>
    <name evidence="1" type="ORF">U732_1011</name>
</gene>
<dbReference type="OrthoDB" id="1706639at2"/>
<sequence>MRYLYVCNATKDRIEKIELDNFEEVESIYIKDSEGEKLSPRGVCLYEDMLITSNYSNSSISFLYKEGTIEKFYLGGGCTEASVLDKYAYVICEDSNTVVCFDIKAKDVVEIIPCGSSPHSLDICKRSNRILISNMYSDNLSIIDITKGGEVKNISVGAYPTKALWSSDGNYILVCESNLGYCGKGCVTIISLRNNSILHKIPVGNAPMDMYCDGRYCYVSNYGDGSISIVDINKYEEIKKIRIGGMVKAITTDEKYIYVGDIYNNSLIRVNKIDESKKVIPMSGEPMGMIIN</sequence>
<keyword evidence="2" id="KW-1185">Reference proteome</keyword>
<dbReference type="PANTHER" id="PTHR47197:SF3">
    <property type="entry name" value="DIHYDRO-HEME D1 DEHYDROGENASE"/>
    <property type="match status" value="1"/>
</dbReference>
<dbReference type="SUPFAM" id="SSF51004">
    <property type="entry name" value="C-terminal (heme d1) domain of cytochrome cd1-nitrite reductase"/>
    <property type="match status" value="1"/>
</dbReference>
<organism evidence="1 2">
    <name type="scientific">Clostridium argentinense CDC 2741</name>
    <dbReference type="NCBI Taxonomy" id="1418104"/>
    <lineage>
        <taxon>Bacteria</taxon>
        <taxon>Bacillati</taxon>
        <taxon>Bacillota</taxon>
        <taxon>Clostridia</taxon>
        <taxon>Eubacteriales</taxon>
        <taxon>Clostridiaceae</taxon>
        <taxon>Clostridium</taxon>
    </lineage>
</organism>
<accession>A0A0C1QVP0</accession>
<protein>
    <submittedName>
        <fullName evidence="1">Lactonase, 7-bladed beta-propeller family protein</fullName>
    </submittedName>
</protein>
<dbReference type="AlphaFoldDB" id="A0A0C1QVP0"/>